<dbReference type="Gene3D" id="1.20.1050.10">
    <property type="match status" value="1"/>
</dbReference>
<evidence type="ECO:0008006" key="5">
    <source>
        <dbReference type="Google" id="ProtNLM"/>
    </source>
</evidence>
<proteinExistence type="predicted"/>
<dbReference type="InterPro" id="IPR036249">
    <property type="entry name" value="Thioredoxin-like_sf"/>
</dbReference>
<dbReference type="Pfam" id="PF22041">
    <property type="entry name" value="GST_C_7"/>
    <property type="match status" value="1"/>
</dbReference>
<evidence type="ECO:0000259" key="2">
    <source>
        <dbReference type="Pfam" id="PF22041"/>
    </source>
</evidence>
<dbReference type="SUPFAM" id="SSF52833">
    <property type="entry name" value="Thioredoxin-like"/>
    <property type="match status" value="1"/>
</dbReference>
<name>A0A8H6DWN1_COCSA</name>
<dbReference type="SUPFAM" id="SSF47616">
    <property type="entry name" value="GST C-terminal domain-like"/>
    <property type="match status" value="1"/>
</dbReference>
<dbReference type="AlphaFoldDB" id="A0A8H6DWN1"/>
<protein>
    <recommendedName>
        <fullName evidence="5">GST N-terminal domain-containing protein</fullName>
    </recommendedName>
</protein>
<feature type="domain" description="Glutathione S-transferase UstS-like C-terminal" evidence="2">
    <location>
        <begin position="117"/>
        <end position="222"/>
    </location>
</feature>
<evidence type="ECO:0000259" key="1">
    <source>
        <dbReference type="Pfam" id="PF13409"/>
    </source>
</evidence>
<dbReference type="Gene3D" id="3.40.30.10">
    <property type="entry name" value="Glutaredoxin"/>
    <property type="match status" value="1"/>
</dbReference>
<dbReference type="InterPro" id="IPR004045">
    <property type="entry name" value="Glutathione_S-Trfase_N"/>
</dbReference>
<sequence>MSSPKVILFDLPSKQGTAWSLNPWKTRMILNYKSIPYKTEWVEYPDLAPKFKSLGIPPNPEDAPGYFTDYSSPAIQYEDGTYQMDSWPIAHSLEKQYPNPPLHLDEPVVVKIRDLIKELIMPLIPLVLTQVPDVLLNEPSAKYFLETRAKIFKKPLPQMREEADVEKCWAEAAVLAKEVGDLLREKEGPFFLGETVSYADFIFVTLLQMFKRVDEGVFERYLALDETFPKVFEACKQWMDKQD</sequence>
<dbReference type="InterPro" id="IPR054416">
    <property type="entry name" value="GST_UstS-like_C"/>
</dbReference>
<evidence type="ECO:0000313" key="3">
    <source>
        <dbReference type="EMBL" id="KAF5851206.1"/>
    </source>
</evidence>
<accession>A0A8H6DWN1</accession>
<feature type="domain" description="GST N-terminal" evidence="1">
    <location>
        <begin position="19"/>
        <end position="96"/>
    </location>
</feature>
<dbReference type="CDD" id="cd00299">
    <property type="entry name" value="GST_C_family"/>
    <property type="match status" value="1"/>
</dbReference>
<organism evidence="3 4">
    <name type="scientific">Cochliobolus sativus</name>
    <name type="common">Common root rot and spot blotch fungus</name>
    <name type="synonym">Bipolaris sorokiniana</name>
    <dbReference type="NCBI Taxonomy" id="45130"/>
    <lineage>
        <taxon>Eukaryota</taxon>
        <taxon>Fungi</taxon>
        <taxon>Dikarya</taxon>
        <taxon>Ascomycota</taxon>
        <taxon>Pezizomycotina</taxon>
        <taxon>Dothideomycetes</taxon>
        <taxon>Pleosporomycetidae</taxon>
        <taxon>Pleosporales</taxon>
        <taxon>Pleosporineae</taxon>
        <taxon>Pleosporaceae</taxon>
        <taxon>Bipolaris</taxon>
    </lineage>
</organism>
<dbReference type="InterPro" id="IPR036282">
    <property type="entry name" value="Glutathione-S-Trfase_C_sf"/>
</dbReference>
<dbReference type="Proteomes" id="UP000624244">
    <property type="component" value="Unassembled WGS sequence"/>
</dbReference>
<dbReference type="OMA" id="GTYMMDS"/>
<dbReference type="Pfam" id="PF13409">
    <property type="entry name" value="GST_N_2"/>
    <property type="match status" value="1"/>
</dbReference>
<reference evidence="3" key="1">
    <citation type="submission" date="2019-11" db="EMBL/GenBank/DDBJ databases">
        <title>Bipolaris sorokiniana Genome sequencing.</title>
        <authorList>
            <person name="Wang H."/>
        </authorList>
    </citation>
    <scope>NUCLEOTIDE SEQUENCE</scope>
</reference>
<gene>
    <name evidence="3" type="ORF">GGP41_003989</name>
</gene>
<comment type="caution">
    <text evidence="3">The sequence shown here is derived from an EMBL/GenBank/DDBJ whole genome shotgun (WGS) entry which is preliminary data.</text>
</comment>
<evidence type="ECO:0000313" key="4">
    <source>
        <dbReference type="Proteomes" id="UP000624244"/>
    </source>
</evidence>
<dbReference type="EMBL" id="WNKQ01000005">
    <property type="protein sequence ID" value="KAF5851206.1"/>
    <property type="molecule type" value="Genomic_DNA"/>
</dbReference>